<proteinExistence type="predicted"/>
<evidence type="ECO:0000313" key="1">
    <source>
        <dbReference type="Proteomes" id="UP000035680"/>
    </source>
</evidence>
<dbReference type="WBParaSite" id="SVE_1834900.1">
    <property type="protein sequence ID" value="SVE_1834900.1"/>
    <property type="gene ID" value="SVE_1834900"/>
</dbReference>
<organism evidence="1 2">
    <name type="scientific">Strongyloides venezuelensis</name>
    <name type="common">Threadworm</name>
    <dbReference type="NCBI Taxonomy" id="75913"/>
    <lineage>
        <taxon>Eukaryota</taxon>
        <taxon>Metazoa</taxon>
        <taxon>Ecdysozoa</taxon>
        <taxon>Nematoda</taxon>
        <taxon>Chromadorea</taxon>
        <taxon>Rhabditida</taxon>
        <taxon>Tylenchina</taxon>
        <taxon>Panagrolaimomorpha</taxon>
        <taxon>Strongyloidoidea</taxon>
        <taxon>Strongyloididae</taxon>
        <taxon>Strongyloides</taxon>
    </lineage>
</organism>
<protein>
    <submittedName>
        <fullName evidence="2">SWIM-type domain-containing protein</fullName>
    </submittedName>
</protein>
<evidence type="ECO:0000313" key="2">
    <source>
        <dbReference type="WBParaSite" id="SVE_1834900.1"/>
    </source>
</evidence>
<dbReference type="Proteomes" id="UP000035680">
    <property type="component" value="Unassembled WGS sequence"/>
</dbReference>
<accession>A0A0K0G0W3</accession>
<sequence>MSVCEQHIQKVDDLNASIRKLLEKTSRNTCLCNFVKHVPQCVYVVEKYATVNVLGVISKNMYLSPPPDRNAQRPQ</sequence>
<name>A0A0K0G0W3_STRVS</name>
<dbReference type="AlphaFoldDB" id="A0A0K0G0W3"/>
<keyword evidence="1" id="KW-1185">Reference proteome</keyword>
<reference evidence="1" key="1">
    <citation type="submission" date="2014-07" db="EMBL/GenBank/DDBJ databases">
        <authorList>
            <person name="Martin A.A"/>
            <person name="De Silva N."/>
        </authorList>
    </citation>
    <scope>NUCLEOTIDE SEQUENCE</scope>
</reference>
<reference evidence="2" key="2">
    <citation type="submission" date="2015-08" db="UniProtKB">
        <authorList>
            <consortium name="WormBaseParasite"/>
        </authorList>
    </citation>
    <scope>IDENTIFICATION</scope>
</reference>